<name>A0A2G9YCH4_9BACT</name>
<protein>
    <recommendedName>
        <fullName evidence="2">DAHP synthetase I/KDSA domain-containing protein</fullName>
    </recommendedName>
</protein>
<comment type="caution">
    <text evidence="3">The sequence shown here is derived from an EMBL/GenBank/DDBJ whole genome shotgun (WGS) entry which is preliminary data.</text>
</comment>
<dbReference type="InterPro" id="IPR006218">
    <property type="entry name" value="DAHP1/KDSA"/>
</dbReference>
<dbReference type="InterPro" id="IPR052899">
    <property type="entry name" value="Class-I_DAHP_synthase"/>
</dbReference>
<dbReference type="PANTHER" id="PTHR43018">
    <property type="entry name" value="PHOSPHO-2-DEHYDRO-3-DEOXYHEPTONATE ALDOLASE"/>
    <property type="match status" value="1"/>
</dbReference>
<dbReference type="InterPro" id="IPR013785">
    <property type="entry name" value="Aldolase_TIM"/>
</dbReference>
<sequence>MIIQMQVGIGVEDARTQAIKSIAEKQGLKTELKITKGKEALVTEVYIIDGEQVQACTIPEHIFRQMPGVERINRVTPSRISLSANYGTEFHQVQLGSVRVGKGLPCQLIAGPCTVDMHIDELVGRLVIEHNITRIRGGCWKPRSSPYSFPGFGKKAVDWFLKAAKRYAVEVVFIEVMDETHIRDIQEIQNIIGYQGQIVLWVGARSYNPVLLQKLGRQQEFAVMIKNPIRARSVDEWIKLAEFVLAGERHYDDQGKLISEKSLEQGNDQIMLCNRGVEQDDVESAYRFDPRHHWIRTVHDRYWVPCGLDPSHSAGTMRNDLVLVNLRAGLLEMPDFVFLETYFDDTDNHQALCDGQQAVPLSRLSEVQTMIAEHNATYDS</sequence>
<gene>
    <name evidence="3" type="ORF">COX44_02670</name>
</gene>
<feature type="domain" description="DAHP synthetase I/KDSA" evidence="2">
    <location>
        <begin position="97"/>
        <end position="374"/>
    </location>
</feature>
<keyword evidence="1" id="KW-0808">Transferase</keyword>
<evidence type="ECO:0000313" key="3">
    <source>
        <dbReference type="EMBL" id="PIP16935.1"/>
    </source>
</evidence>
<dbReference type="AlphaFoldDB" id="A0A2G9YCH4"/>
<proteinExistence type="predicted"/>
<dbReference type="EMBL" id="PCRH01000059">
    <property type="protein sequence ID" value="PIP16935.1"/>
    <property type="molecule type" value="Genomic_DNA"/>
</dbReference>
<dbReference type="Proteomes" id="UP000231480">
    <property type="component" value="Unassembled WGS sequence"/>
</dbReference>
<evidence type="ECO:0000313" key="4">
    <source>
        <dbReference type="Proteomes" id="UP000231480"/>
    </source>
</evidence>
<reference evidence="3 4" key="1">
    <citation type="submission" date="2017-09" db="EMBL/GenBank/DDBJ databases">
        <title>Depth-based differentiation of microbial function through sediment-hosted aquifers and enrichment of novel symbionts in the deep terrestrial subsurface.</title>
        <authorList>
            <person name="Probst A.J."/>
            <person name="Ladd B."/>
            <person name="Jarett J.K."/>
            <person name="Geller-Mcgrath D.E."/>
            <person name="Sieber C.M."/>
            <person name="Emerson J.B."/>
            <person name="Anantharaman K."/>
            <person name="Thomas B.C."/>
            <person name="Malmstrom R."/>
            <person name="Stieglmeier M."/>
            <person name="Klingl A."/>
            <person name="Woyke T."/>
            <person name="Ryan C.M."/>
            <person name="Banfield J.F."/>
        </authorList>
    </citation>
    <scope>NUCLEOTIDE SEQUENCE [LARGE SCALE GENOMIC DNA]</scope>
    <source>
        <strain evidence="3">CG23_combo_of_CG06-09_8_20_14_all_37_13</strain>
    </source>
</reference>
<evidence type="ECO:0000259" key="2">
    <source>
        <dbReference type="Pfam" id="PF00793"/>
    </source>
</evidence>
<accession>A0A2G9YCH4</accession>
<dbReference type="GO" id="GO:0016740">
    <property type="term" value="F:transferase activity"/>
    <property type="evidence" value="ECO:0007669"/>
    <property type="project" value="UniProtKB-KW"/>
</dbReference>
<dbReference type="PANTHER" id="PTHR43018:SF1">
    <property type="entry name" value="PROTEIN AROA(G)"/>
    <property type="match status" value="1"/>
</dbReference>
<dbReference type="Gene3D" id="3.20.20.70">
    <property type="entry name" value="Aldolase class I"/>
    <property type="match status" value="1"/>
</dbReference>
<dbReference type="SUPFAM" id="SSF51569">
    <property type="entry name" value="Aldolase"/>
    <property type="match status" value="1"/>
</dbReference>
<dbReference type="Pfam" id="PF00793">
    <property type="entry name" value="DAHP_synth_1"/>
    <property type="match status" value="1"/>
</dbReference>
<organism evidence="3 4">
    <name type="scientific">Candidatus Portnoybacteria bacterium CG23_combo_of_CG06-09_8_20_14_all_37_13</name>
    <dbReference type="NCBI Taxonomy" id="1974819"/>
    <lineage>
        <taxon>Bacteria</taxon>
        <taxon>Candidatus Portnoyibacteriota</taxon>
    </lineage>
</organism>
<evidence type="ECO:0000256" key="1">
    <source>
        <dbReference type="ARBA" id="ARBA00022679"/>
    </source>
</evidence>